<reference evidence="1 2" key="1">
    <citation type="submission" date="2010-12" db="EMBL/GenBank/DDBJ databases">
        <title>Whole genome sequence of Acidiphilium multivorum AIU301.</title>
        <authorList>
            <person name="Narita-Yamada S."/>
            <person name="Nakamura S."/>
            <person name="Ito N."/>
            <person name="Takarada H."/>
            <person name="Katano Y."/>
            <person name="Nakazawa H."/>
            <person name="Hosoyama A."/>
            <person name="Yamada R."/>
            <person name="Fujita N."/>
        </authorList>
    </citation>
    <scope>NUCLEOTIDE SEQUENCE [LARGE SCALE GENOMIC DNA]</scope>
    <source>
        <strain evidence="2">DSM 11245 / JCM 8867 / AIU301</strain>
        <plasmid evidence="1 2">pACMV7</plasmid>
    </source>
</reference>
<keyword evidence="2" id="KW-1185">Reference proteome</keyword>
<geneLocation type="plasmid" evidence="1 2">
    <name>pACMV7</name>
</geneLocation>
<evidence type="ECO:0000313" key="2">
    <source>
        <dbReference type="Proteomes" id="UP000007100"/>
    </source>
</evidence>
<dbReference type="KEGG" id="amv:ACMV_P7_00040"/>
<dbReference type="HOGENOM" id="CLU_2340451_0_0_5"/>
<keyword evidence="1" id="KW-0614">Plasmid</keyword>
<evidence type="ECO:0000313" key="1">
    <source>
        <dbReference type="EMBL" id="BAJ83291.1"/>
    </source>
</evidence>
<name>F0J874_ACIMA</name>
<dbReference type="Proteomes" id="UP000007100">
    <property type="component" value="Plasmid pACMV7"/>
</dbReference>
<gene>
    <name evidence="1" type="ordered locus">ACMV_P7_00040</name>
</gene>
<organism evidence="1 2">
    <name type="scientific">Acidiphilium multivorum (strain DSM 11245 / JCM 8867 / NBRC 100883 / AIU 301)</name>
    <dbReference type="NCBI Taxonomy" id="926570"/>
    <lineage>
        <taxon>Bacteria</taxon>
        <taxon>Pseudomonadati</taxon>
        <taxon>Pseudomonadota</taxon>
        <taxon>Alphaproteobacteria</taxon>
        <taxon>Acetobacterales</taxon>
        <taxon>Acidocellaceae</taxon>
        <taxon>Acidiphilium</taxon>
    </lineage>
</organism>
<proteinExistence type="predicted"/>
<dbReference type="EMBL" id="AP012042">
    <property type="protein sequence ID" value="BAJ83291.1"/>
    <property type="molecule type" value="Genomic_DNA"/>
</dbReference>
<protein>
    <submittedName>
        <fullName evidence="1">Uncharacterized protein</fullName>
    </submittedName>
</protein>
<sequence>MTQNLNNELRLKILEKLYSIESTLNPGDSVLVQPYIDGQETTNPLKIHGYDWNQIDSTLREMCRTGLLSSGSVQYDAPAIGIYFSALTPRGRTLLGK</sequence>
<accession>F0J874</accession>
<dbReference type="AlphaFoldDB" id="F0J874"/>